<dbReference type="RefSeq" id="WP_127193773.1">
    <property type="nucleotide sequence ID" value="NZ_RZNY01000018.1"/>
</dbReference>
<evidence type="ECO:0000313" key="2">
    <source>
        <dbReference type="Proteomes" id="UP000279446"/>
    </source>
</evidence>
<protein>
    <submittedName>
        <fullName evidence="1">Uncharacterized protein</fullName>
    </submittedName>
</protein>
<comment type="caution">
    <text evidence="1">The sequence shown here is derived from an EMBL/GenBank/DDBJ whole genome shotgun (WGS) entry which is preliminary data.</text>
</comment>
<gene>
    <name evidence="1" type="ORF">EJP82_19670</name>
</gene>
<accession>A0A433Y594</accession>
<dbReference type="EMBL" id="RZNY01000018">
    <property type="protein sequence ID" value="RUT43759.1"/>
    <property type="molecule type" value="Genomic_DNA"/>
</dbReference>
<proteinExistence type="predicted"/>
<dbReference type="OrthoDB" id="2360619at2"/>
<dbReference type="Proteomes" id="UP000279446">
    <property type="component" value="Unassembled WGS sequence"/>
</dbReference>
<dbReference type="AlphaFoldDB" id="A0A433Y594"/>
<reference evidence="1 2" key="1">
    <citation type="submission" date="2018-12" db="EMBL/GenBank/DDBJ databases">
        <authorList>
            <person name="Sun L."/>
            <person name="Chen Z."/>
        </authorList>
    </citation>
    <scope>NUCLEOTIDE SEQUENCE [LARGE SCALE GENOMIC DNA]</scope>
    <source>
        <strain evidence="1 2">DSM 15890</strain>
    </source>
</reference>
<name>A0A433Y594_9BACL</name>
<organism evidence="1 2">
    <name type="scientific">Paenibacillus anaericanus</name>
    <dbReference type="NCBI Taxonomy" id="170367"/>
    <lineage>
        <taxon>Bacteria</taxon>
        <taxon>Bacillati</taxon>
        <taxon>Bacillota</taxon>
        <taxon>Bacilli</taxon>
        <taxon>Bacillales</taxon>
        <taxon>Paenibacillaceae</taxon>
        <taxon>Paenibacillus</taxon>
    </lineage>
</organism>
<sequence>MLTFEQKLEILQSFPELERKDVSLGRVNFHYEDSAYDKKTVVYHLHPNGNGYVYAGLIQGYPVDEKGLVNIRDFSADELRKIVEQSIQSLMPRENAHETAHVPNSNNKQIPIPRSDSPGGIWSNANGELLTLKCEDDLWYIYSGLSLEMVFETRQEAGEYLEEEGFAPQKA</sequence>
<evidence type="ECO:0000313" key="1">
    <source>
        <dbReference type="EMBL" id="RUT43759.1"/>
    </source>
</evidence>
<keyword evidence="2" id="KW-1185">Reference proteome</keyword>